<comment type="similarity">
    <text evidence="1">Belongs to the ATP-dependent DNA ligase family.</text>
</comment>
<dbReference type="GO" id="GO:0006297">
    <property type="term" value="P:nucleotide-excision repair, DNA gap filling"/>
    <property type="evidence" value="ECO:0007669"/>
    <property type="project" value="TreeGrafter"/>
</dbReference>
<name>A0AA39P9K0_9AGAR</name>
<dbReference type="Proteomes" id="UP001175228">
    <property type="component" value="Unassembled WGS sequence"/>
</dbReference>
<evidence type="ECO:0000313" key="9">
    <source>
        <dbReference type="Proteomes" id="UP001175228"/>
    </source>
</evidence>
<sequence>MDSYYNSDAETDNDESEHDRIDFSFFTSLLTAIAQVSLNKNLKRSKTDYPALTKFRLWVDAFRKRYPNPPKGTTATIFRLLFPEEDVRRKYDMQEKRLAQALRDALATSDPRLFKWDQDGASGCLGAEVRHVMEKTSTIDPEQPSRLTIDEADKFLDEMAAISAYSDSSVRSKYPRRTRSHIIREAYSTLSAVDASFFTQIILKDLRPLLYSSNSRHYTDALKNHNSTSIHALTKEDAMKVWDPTKSMLRSYSYVATLEDTATAFENGVTISAPKLGIPKSLKGQGCSHALSLLRSAKVVWVETKYDGERAQIHVDVLPSGIPNITIFSKSKRDSTRDRTAIHSIILDTLRLSDVKNSRIKNVILDAEMVAHNGQRIDEFWRIRNLIENTAVGPRSRKRPSVVLESQSSLISDDGNEERHLALVFFDVLYLNSEPLLSSPYRERRKILELIIKPIPAYAMLSDRVPIQMHNAEEAEAKFRQVYAESIGDYQEGVILKADDSGYSSVGRPWVKLKRDYIQGLGDTVDLVLLGAGWGKDRGLIFVTPLTIVPTDTFTTFYIGTLKNAEALKCNPNVQPQFLVHFIAEYGLDRDSLEHINFCIKSSEPVLYSLSHKSEQKLPYLFDLYQKLHPPSFLLRCPLLVEVMGANFTKSAGCKEYELRFPRILKIYRPTERSWRDGVSRQELRKIARNAIGRDAKHKDVLDDTRTIWHLPVSSSVRCLERRQTTISMYEEKLLDRDRKRKGNSYFDLASTPTKKARKSDEVATIVPSSPRTPLSMTTNVVHPTSPIVCPPSPRSPETQSTEASPSSSPQLEGNPESEFFEDSVVWFAKPSGTDSLPFALPWKKVVPYYCCIHALSSLLDGCGWQADGPQHMSPWAKRGIIVIDKSPSATRDWEAYVYEIMAKRQSALPARKPIWVFDGSLPVAIVEEQALHIFF</sequence>
<evidence type="ECO:0000256" key="2">
    <source>
        <dbReference type="ARBA" id="ARBA00022598"/>
    </source>
</evidence>
<dbReference type="InterPro" id="IPR036599">
    <property type="entry name" value="DNA_ligase_N_sf"/>
</dbReference>
<dbReference type="PANTHER" id="PTHR45997:SF1">
    <property type="entry name" value="DNA LIGASE 4"/>
    <property type="match status" value="1"/>
</dbReference>
<gene>
    <name evidence="8" type="ORF">EDD18DRAFT_1364323</name>
</gene>
<dbReference type="PROSITE" id="PS00697">
    <property type="entry name" value="DNA_LIGASE_A1"/>
    <property type="match status" value="1"/>
</dbReference>
<evidence type="ECO:0000256" key="3">
    <source>
        <dbReference type="ARBA" id="ARBA00022741"/>
    </source>
</evidence>
<dbReference type="InterPro" id="IPR012340">
    <property type="entry name" value="NA-bd_OB-fold"/>
</dbReference>
<dbReference type="AlphaFoldDB" id="A0AA39P9K0"/>
<evidence type="ECO:0000313" key="8">
    <source>
        <dbReference type="EMBL" id="KAK0479393.1"/>
    </source>
</evidence>
<dbReference type="GO" id="GO:0006310">
    <property type="term" value="P:DNA recombination"/>
    <property type="evidence" value="ECO:0007669"/>
    <property type="project" value="InterPro"/>
</dbReference>
<proteinExistence type="inferred from homology"/>
<dbReference type="SUPFAM" id="SSF56091">
    <property type="entry name" value="DNA ligase/mRNA capping enzyme, catalytic domain"/>
    <property type="match status" value="1"/>
</dbReference>
<accession>A0AA39P9K0</accession>
<dbReference type="GO" id="GO:0032807">
    <property type="term" value="C:DNA ligase IV complex"/>
    <property type="evidence" value="ECO:0007669"/>
    <property type="project" value="TreeGrafter"/>
</dbReference>
<dbReference type="InterPro" id="IPR016059">
    <property type="entry name" value="DNA_ligase_ATP-dep_CS"/>
</dbReference>
<feature type="compositionally biased region" description="Polar residues" evidence="6">
    <location>
        <begin position="767"/>
        <end position="783"/>
    </location>
</feature>
<dbReference type="Pfam" id="PF01068">
    <property type="entry name" value="DNA_ligase_A_M"/>
    <property type="match status" value="1"/>
</dbReference>
<dbReference type="InterPro" id="IPR012308">
    <property type="entry name" value="DNA_ligase_ATP-dep_N"/>
</dbReference>
<keyword evidence="5" id="KW-0539">Nucleus</keyword>
<keyword evidence="3" id="KW-0547">Nucleotide-binding</keyword>
<dbReference type="Pfam" id="PF04675">
    <property type="entry name" value="DNA_ligase_A_N"/>
    <property type="match status" value="1"/>
</dbReference>
<dbReference type="GO" id="GO:0003677">
    <property type="term" value="F:DNA binding"/>
    <property type="evidence" value="ECO:0007669"/>
    <property type="project" value="InterPro"/>
</dbReference>
<dbReference type="GO" id="GO:0005524">
    <property type="term" value="F:ATP binding"/>
    <property type="evidence" value="ECO:0007669"/>
    <property type="project" value="UniProtKB-KW"/>
</dbReference>
<dbReference type="InterPro" id="IPR029710">
    <property type="entry name" value="LIG4"/>
</dbReference>
<dbReference type="GO" id="GO:0006303">
    <property type="term" value="P:double-strand break repair via nonhomologous end joining"/>
    <property type="evidence" value="ECO:0007669"/>
    <property type="project" value="TreeGrafter"/>
</dbReference>
<evidence type="ECO:0000259" key="7">
    <source>
        <dbReference type="PROSITE" id="PS50160"/>
    </source>
</evidence>
<reference evidence="8" key="1">
    <citation type="submission" date="2023-06" db="EMBL/GenBank/DDBJ databases">
        <authorList>
            <consortium name="Lawrence Berkeley National Laboratory"/>
            <person name="Ahrendt S."/>
            <person name="Sahu N."/>
            <person name="Indic B."/>
            <person name="Wong-Bajracharya J."/>
            <person name="Merenyi Z."/>
            <person name="Ke H.-M."/>
            <person name="Monk M."/>
            <person name="Kocsube S."/>
            <person name="Drula E."/>
            <person name="Lipzen A."/>
            <person name="Balint B."/>
            <person name="Henrissat B."/>
            <person name="Andreopoulos B."/>
            <person name="Martin F.M."/>
            <person name="Harder C.B."/>
            <person name="Rigling D."/>
            <person name="Ford K.L."/>
            <person name="Foster G.D."/>
            <person name="Pangilinan J."/>
            <person name="Papanicolaou A."/>
            <person name="Barry K."/>
            <person name="LaButti K."/>
            <person name="Viragh M."/>
            <person name="Koriabine M."/>
            <person name="Yan M."/>
            <person name="Riley R."/>
            <person name="Champramary S."/>
            <person name="Plett K.L."/>
            <person name="Tsai I.J."/>
            <person name="Slot J."/>
            <person name="Sipos G."/>
            <person name="Plett J."/>
            <person name="Nagy L.G."/>
            <person name="Grigoriev I.V."/>
        </authorList>
    </citation>
    <scope>NUCLEOTIDE SEQUENCE</scope>
    <source>
        <strain evidence="8">HWK02</strain>
    </source>
</reference>
<dbReference type="InterPro" id="IPR012310">
    <property type="entry name" value="DNA_ligase_ATP-dep_cent"/>
</dbReference>
<keyword evidence="4" id="KW-0067">ATP-binding</keyword>
<protein>
    <recommendedName>
        <fullName evidence="7">ATP-dependent DNA ligase family profile domain-containing protein</fullName>
    </recommendedName>
</protein>
<dbReference type="EMBL" id="JAUEPU010000089">
    <property type="protein sequence ID" value="KAK0479393.1"/>
    <property type="molecule type" value="Genomic_DNA"/>
</dbReference>
<evidence type="ECO:0000256" key="6">
    <source>
        <dbReference type="SAM" id="MobiDB-lite"/>
    </source>
</evidence>
<dbReference type="Gene3D" id="2.40.50.140">
    <property type="entry name" value="Nucleic acid-binding proteins"/>
    <property type="match status" value="1"/>
</dbReference>
<dbReference type="Gene3D" id="1.10.3260.10">
    <property type="entry name" value="DNA ligase, ATP-dependent, N-terminal domain"/>
    <property type="match status" value="1"/>
</dbReference>
<dbReference type="PANTHER" id="PTHR45997">
    <property type="entry name" value="DNA LIGASE 4"/>
    <property type="match status" value="1"/>
</dbReference>
<keyword evidence="2" id="KW-0436">Ligase</keyword>
<dbReference type="Gene3D" id="3.30.470.30">
    <property type="entry name" value="DNA ligase/mRNA capping enzyme"/>
    <property type="match status" value="1"/>
</dbReference>
<feature type="region of interest" description="Disordered" evidence="6">
    <location>
        <begin position="745"/>
        <end position="817"/>
    </location>
</feature>
<comment type="caution">
    <text evidence="8">The sequence shown here is derived from an EMBL/GenBank/DDBJ whole genome shotgun (WGS) entry which is preliminary data.</text>
</comment>
<evidence type="ECO:0000256" key="4">
    <source>
        <dbReference type="ARBA" id="ARBA00022840"/>
    </source>
</evidence>
<evidence type="ECO:0000256" key="1">
    <source>
        <dbReference type="ARBA" id="ARBA00007572"/>
    </source>
</evidence>
<organism evidence="8 9">
    <name type="scientific">Armillaria luteobubalina</name>
    <dbReference type="NCBI Taxonomy" id="153913"/>
    <lineage>
        <taxon>Eukaryota</taxon>
        <taxon>Fungi</taxon>
        <taxon>Dikarya</taxon>
        <taxon>Basidiomycota</taxon>
        <taxon>Agaricomycotina</taxon>
        <taxon>Agaricomycetes</taxon>
        <taxon>Agaricomycetidae</taxon>
        <taxon>Agaricales</taxon>
        <taxon>Marasmiineae</taxon>
        <taxon>Physalacriaceae</taxon>
        <taxon>Armillaria</taxon>
    </lineage>
</organism>
<evidence type="ECO:0000256" key="5">
    <source>
        <dbReference type="ARBA" id="ARBA00023242"/>
    </source>
</evidence>
<dbReference type="PROSITE" id="PS50160">
    <property type="entry name" value="DNA_LIGASE_A3"/>
    <property type="match status" value="1"/>
</dbReference>
<keyword evidence="9" id="KW-1185">Reference proteome</keyword>
<feature type="compositionally biased region" description="Polar residues" evidence="6">
    <location>
        <begin position="796"/>
        <end position="812"/>
    </location>
</feature>
<feature type="domain" description="ATP-dependent DNA ligase family profile" evidence="7">
    <location>
        <begin position="414"/>
        <end position="538"/>
    </location>
</feature>
<dbReference type="GO" id="GO:0003910">
    <property type="term" value="F:DNA ligase (ATP) activity"/>
    <property type="evidence" value="ECO:0007669"/>
    <property type="project" value="InterPro"/>
</dbReference>